<dbReference type="EMBL" id="JAWDJW010010412">
    <property type="protein sequence ID" value="KAK3046881.1"/>
    <property type="molecule type" value="Genomic_DNA"/>
</dbReference>
<protein>
    <submittedName>
        <fullName evidence="1">Uncharacterized protein</fullName>
    </submittedName>
</protein>
<accession>A0ACC3CX38</accession>
<evidence type="ECO:0000313" key="2">
    <source>
        <dbReference type="Proteomes" id="UP001186974"/>
    </source>
</evidence>
<keyword evidence="2" id="KW-1185">Reference proteome</keyword>
<evidence type="ECO:0000313" key="1">
    <source>
        <dbReference type="EMBL" id="KAK3046881.1"/>
    </source>
</evidence>
<dbReference type="Proteomes" id="UP001186974">
    <property type="component" value="Unassembled WGS sequence"/>
</dbReference>
<comment type="caution">
    <text evidence="1">The sequence shown here is derived from an EMBL/GenBank/DDBJ whole genome shotgun (WGS) entry which is preliminary data.</text>
</comment>
<gene>
    <name evidence="1" type="ORF">LTS18_013271</name>
</gene>
<feature type="non-terminal residue" evidence="1">
    <location>
        <position position="1"/>
    </location>
</feature>
<organism evidence="1 2">
    <name type="scientific">Coniosporium uncinatum</name>
    <dbReference type="NCBI Taxonomy" id="93489"/>
    <lineage>
        <taxon>Eukaryota</taxon>
        <taxon>Fungi</taxon>
        <taxon>Dikarya</taxon>
        <taxon>Ascomycota</taxon>
        <taxon>Pezizomycotina</taxon>
        <taxon>Dothideomycetes</taxon>
        <taxon>Dothideomycetes incertae sedis</taxon>
        <taxon>Coniosporium</taxon>
    </lineage>
</organism>
<reference evidence="1" key="1">
    <citation type="submission" date="2024-09" db="EMBL/GenBank/DDBJ databases">
        <title>Black Yeasts Isolated from many extreme environments.</title>
        <authorList>
            <person name="Coleine C."/>
            <person name="Stajich J.E."/>
            <person name="Selbmann L."/>
        </authorList>
    </citation>
    <scope>NUCLEOTIDE SEQUENCE</scope>
    <source>
        <strain evidence="1">CCFEE 5737</strain>
    </source>
</reference>
<proteinExistence type="predicted"/>
<name>A0ACC3CX38_9PEZI</name>
<sequence length="287" mass="31922">KLIPDFAVGCRRFTPGVNYLESLGKENVSVVYGEITEVTEKGCRCDDGKEYPVDVLICATGFDTSFKPRFPVINGQGKNLQDEWALNAESYLGVAASDFPNYMIFLGPNCPIGNGPVLCAIECQADYMCKLIDRYQTHNIRTFAPTRAAIDDFVAHKDEYMKRTVWSDPCRSWYKAGTQNPETITALWPGSTLHYMEAMAQLRIEDYEVKYEGNRFAWLGNGYSQCELDPTADWGYYIREQDDGEPLSLGARRRILTGHGTVTDNTGISFTGTGSSTSGSGESQAKL</sequence>